<accession>A0A9D1I9L9</accession>
<feature type="domain" description="CobQ/CobB/MinD/ParA nucleotide binding" evidence="1">
    <location>
        <begin position="25"/>
        <end position="175"/>
    </location>
</feature>
<keyword evidence="2" id="KW-0418">Kinase</keyword>
<dbReference type="Gene3D" id="3.40.50.300">
    <property type="entry name" value="P-loop containing nucleotide triphosphate hydrolases"/>
    <property type="match status" value="1"/>
</dbReference>
<evidence type="ECO:0000313" key="3">
    <source>
        <dbReference type="Proteomes" id="UP000824072"/>
    </source>
</evidence>
<dbReference type="GO" id="GO:0016301">
    <property type="term" value="F:kinase activity"/>
    <property type="evidence" value="ECO:0007669"/>
    <property type="project" value="UniProtKB-KW"/>
</dbReference>
<dbReference type="InterPro" id="IPR002586">
    <property type="entry name" value="CobQ/CobB/MinD/ParA_Nub-bd_dom"/>
</dbReference>
<comment type="caution">
    <text evidence="2">The sequence shown here is derived from an EMBL/GenBank/DDBJ whole genome shotgun (WGS) entry which is preliminary data.</text>
</comment>
<sequence>MTNCSTSIEKLLAGRRNKVIVGHYGSGKTELAINLALELRRREEKVMLLDMDIVNPFFRSAEQKDQLIAQGVEVVYPQYALSGVDIPVLPAEMLRAFQQKEYRCVFDVGGDDDGAAALGRYFPEFTREPADVLFVINPFRPRSDTLEKVMELIRAIEMRARIPLTGLISNANLSEETDARHILEGRALIEQVAQETGLPIVCEAGLPKAVANLDGKYPVFPIERFLKPEWMD</sequence>
<evidence type="ECO:0000313" key="2">
    <source>
        <dbReference type="EMBL" id="HIU33212.1"/>
    </source>
</evidence>
<dbReference type="Proteomes" id="UP000824072">
    <property type="component" value="Unassembled WGS sequence"/>
</dbReference>
<protein>
    <submittedName>
        <fullName evidence="2">Tyrosine-protein kinase family protein</fullName>
    </submittedName>
</protein>
<dbReference type="Pfam" id="PF01656">
    <property type="entry name" value="CbiA"/>
    <property type="match status" value="1"/>
</dbReference>
<gene>
    <name evidence="2" type="ORF">IAB02_01490</name>
</gene>
<organism evidence="2 3">
    <name type="scientific">Candidatus Pullichristensenella excrementigallinarum</name>
    <dbReference type="NCBI Taxonomy" id="2840907"/>
    <lineage>
        <taxon>Bacteria</taxon>
        <taxon>Bacillati</taxon>
        <taxon>Bacillota</taxon>
        <taxon>Clostridia</taxon>
        <taxon>Candidatus Pullichristensenella</taxon>
    </lineage>
</organism>
<evidence type="ECO:0000259" key="1">
    <source>
        <dbReference type="Pfam" id="PF01656"/>
    </source>
</evidence>
<keyword evidence="2" id="KW-0808">Transferase</keyword>
<reference evidence="2" key="1">
    <citation type="submission" date="2020-10" db="EMBL/GenBank/DDBJ databases">
        <authorList>
            <person name="Gilroy R."/>
        </authorList>
    </citation>
    <scope>NUCLEOTIDE SEQUENCE</scope>
    <source>
        <strain evidence="2">ChiHcec3-11533</strain>
    </source>
</reference>
<proteinExistence type="predicted"/>
<dbReference type="EMBL" id="DVMU01000035">
    <property type="protein sequence ID" value="HIU33212.1"/>
    <property type="molecule type" value="Genomic_DNA"/>
</dbReference>
<name>A0A9D1I9L9_9FIRM</name>
<dbReference type="InterPro" id="IPR027417">
    <property type="entry name" value="P-loop_NTPase"/>
</dbReference>
<dbReference type="AlphaFoldDB" id="A0A9D1I9L9"/>
<dbReference type="SUPFAM" id="SSF52540">
    <property type="entry name" value="P-loop containing nucleoside triphosphate hydrolases"/>
    <property type="match status" value="1"/>
</dbReference>
<reference evidence="2" key="2">
    <citation type="journal article" date="2021" name="PeerJ">
        <title>Extensive microbial diversity within the chicken gut microbiome revealed by metagenomics and culture.</title>
        <authorList>
            <person name="Gilroy R."/>
            <person name="Ravi A."/>
            <person name="Getino M."/>
            <person name="Pursley I."/>
            <person name="Horton D.L."/>
            <person name="Alikhan N.F."/>
            <person name="Baker D."/>
            <person name="Gharbi K."/>
            <person name="Hall N."/>
            <person name="Watson M."/>
            <person name="Adriaenssens E.M."/>
            <person name="Foster-Nyarko E."/>
            <person name="Jarju S."/>
            <person name="Secka A."/>
            <person name="Antonio M."/>
            <person name="Oren A."/>
            <person name="Chaudhuri R.R."/>
            <person name="La Ragione R."/>
            <person name="Hildebrand F."/>
            <person name="Pallen M.J."/>
        </authorList>
    </citation>
    <scope>NUCLEOTIDE SEQUENCE</scope>
    <source>
        <strain evidence="2">ChiHcec3-11533</strain>
    </source>
</reference>